<dbReference type="RefSeq" id="WP_146825877.1">
    <property type="nucleotide sequence ID" value="NZ_BAAAYQ010000001.1"/>
</dbReference>
<evidence type="ECO:0000256" key="2">
    <source>
        <dbReference type="ARBA" id="ARBA00022692"/>
    </source>
</evidence>
<keyword evidence="8" id="KW-1185">Reference proteome</keyword>
<dbReference type="Pfam" id="PF04932">
    <property type="entry name" value="Wzy_C"/>
    <property type="match status" value="1"/>
</dbReference>
<feature type="transmembrane region" description="Helical" evidence="5">
    <location>
        <begin position="12"/>
        <end position="36"/>
    </location>
</feature>
<accession>A0A512HSQ2</accession>
<evidence type="ECO:0000256" key="1">
    <source>
        <dbReference type="ARBA" id="ARBA00004141"/>
    </source>
</evidence>
<dbReference type="InterPro" id="IPR051533">
    <property type="entry name" value="WaaL-like"/>
</dbReference>
<dbReference type="PANTHER" id="PTHR37422">
    <property type="entry name" value="TEICHURONIC ACID BIOSYNTHESIS PROTEIN TUAE"/>
    <property type="match status" value="1"/>
</dbReference>
<keyword evidence="4 5" id="KW-0472">Membrane</keyword>
<dbReference type="Proteomes" id="UP000321769">
    <property type="component" value="Unassembled WGS sequence"/>
</dbReference>
<comment type="caution">
    <text evidence="7">The sequence shown here is derived from an EMBL/GenBank/DDBJ whole genome shotgun (WGS) entry which is preliminary data.</text>
</comment>
<feature type="transmembrane region" description="Helical" evidence="5">
    <location>
        <begin position="215"/>
        <end position="240"/>
    </location>
</feature>
<evidence type="ECO:0000313" key="7">
    <source>
        <dbReference type="EMBL" id="GEO88488.1"/>
    </source>
</evidence>
<feature type="transmembrane region" description="Helical" evidence="5">
    <location>
        <begin position="79"/>
        <end position="98"/>
    </location>
</feature>
<feature type="transmembrane region" description="Helical" evidence="5">
    <location>
        <begin position="135"/>
        <end position="158"/>
    </location>
</feature>
<proteinExistence type="predicted"/>
<feature type="transmembrane region" description="Helical" evidence="5">
    <location>
        <begin position="170"/>
        <end position="195"/>
    </location>
</feature>
<dbReference type="PANTHER" id="PTHR37422:SF13">
    <property type="entry name" value="LIPOPOLYSACCHARIDE BIOSYNTHESIS PROTEIN PA4999-RELATED"/>
    <property type="match status" value="1"/>
</dbReference>
<feature type="transmembrane region" description="Helical" evidence="5">
    <location>
        <begin position="357"/>
        <end position="385"/>
    </location>
</feature>
<feature type="transmembrane region" description="Helical" evidence="5">
    <location>
        <begin position="392"/>
        <end position="409"/>
    </location>
</feature>
<dbReference type="OrthoDB" id="5025770at2"/>
<reference evidence="7 8" key="1">
    <citation type="submission" date="2019-07" db="EMBL/GenBank/DDBJ databases">
        <title>Whole genome shotgun sequence of Aeromicrobium flavum NBRC 107625.</title>
        <authorList>
            <person name="Hosoyama A."/>
            <person name="Uohara A."/>
            <person name="Ohji S."/>
            <person name="Ichikawa N."/>
        </authorList>
    </citation>
    <scope>NUCLEOTIDE SEQUENCE [LARGE SCALE GENOMIC DNA]</scope>
    <source>
        <strain evidence="7 8">NBRC 107625</strain>
    </source>
</reference>
<sequence>MQIALILTGVVLVGWFIVQRSVLLVPAVVVLAFLAVPASLPSAVTLGPFSAQLHEPVLAVAVVWAVATHRGSSYAGIRIGALLVLLLLGAISGVLHGNGLVPLIGDLRPLMYLIGAMVVASRLVGTPVWPTVLRTVVLVLWVSATVTAAGSVAGLTVAGQIESASLSDPLAAAGATRLVTSATYLAVAALCGVIAEAVAGLHPLLSRWYVVVPASAIMVLSFSRNNLLALLAAVVVAILWARSARALVYTCGAAILVATIAVTLHVGSPVIGEVPGGAYVNRQVDGYVGRVIEGLGEKSFSSDPSVLYRTDIENPHLMRAFGDSPIAGHGFGHAYKAPMSSQNVFFQDAARYYAHNYYLWLAVKTGIVGLLLFIFALVAPIAAAIQTSNRDALGPAAALAGLLAISVVGPMPNNIPTSTLVGLVAGALVGILGMVQSRRPASTNTILPAQSKKEPVPC</sequence>
<comment type="subcellular location">
    <subcellularLocation>
        <location evidence="1">Membrane</location>
        <topology evidence="1">Multi-pass membrane protein</topology>
    </subcellularLocation>
</comment>
<evidence type="ECO:0000256" key="5">
    <source>
        <dbReference type="SAM" id="Phobius"/>
    </source>
</evidence>
<feature type="transmembrane region" description="Helical" evidence="5">
    <location>
        <begin position="247"/>
        <end position="266"/>
    </location>
</feature>
<name>A0A512HSQ2_9ACTN</name>
<dbReference type="AlphaFoldDB" id="A0A512HSQ2"/>
<feature type="transmembrane region" description="Helical" evidence="5">
    <location>
        <begin position="110"/>
        <end position="129"/>
    </location>
</feature>
<dbReference type="EMBL" id="BJZQ01000002">
    <property type="protein sequence ID" value="GEO88488.1"/>
    <property type="molecule type" value="Genomic_DNA"/>
</dbReference>
<evidence type="ECO:0000256" key="4">
    <source>
        <dbReference type="ARBA" id="ARBA00023136"/>
    </source>
</evidence>
<feature type="domain" description="O-antigen ligase-related" evidence="6">
    <location>
        <begin position="210"/>
        <end position="374"/>
    </location>
</feature>
<dbReference type="GO" id="GO:0016020">
    <property type="term" value="C:membrane"/>
    <property type="evidence" value="ECO:0007669"/>
    <property type="project" value="UniProtKB-SubCell"/>
</dbReference>
<evidence type="ECO:0000256" key="3">
    <source>
        <dbReference type="ARBA" id="ARBA00022989"/>
    </source>
</evidence>
<keyword evidence="2 5" id="KW-0812">Transmembrane</keyword>
<dbReference type="InterPro" id="IPR007016">
    <property type="entry name" value="O-antigen_ligase-rel_domated"/>
</dbReference>
<evidence type="ECO:0000313" key="8">
    <source>
        <dbReference type="Proteomes" id="UP000321769"/>
    </source>
</evidence>
<gene>
    <name evidence="7" type="ORF">AFL01nite_08150</name>
</gene>
<protein>
    <recommendedName>
        <fullName evidence="6">O-antigen ligase-related domain-containing protein</fullName>
    </recommendedName>
</protein>
<evidence type="ECO:0000259" key="6">
    <source>
        <dbReference type="Pfam" id="PF04932"/>
    </source>
</evidence>
<keyword evidence="3 5" id="KW-1133">Transmembrane helix</keyword>
<feature type="transmembrane region" description="Helical" evidence="5">
    <location>
        <begin position="415"/>
        <end position="435"/>
    </location>
</feature>
<organism evidence="7 8">
    <name type="scientific">Aeromicrobium flavum</name>
    <dbReference type="NCBI Taxonomy" id="416568"/>
    <lineage>
        <taxon>Bacteria</taxon>
        <taxon>Bacillati</taxon>
        <taxon>Actinomycetota</taxon>
        <taxon>Actinomycetes</taxon>
        <taxon>Propionibacteriales</taxon>
        <taxon>Nocardioidaceae</taxon>
        <taxon>Aeromicrobium</taxon>
    </lineage>
</organism>